<evidence type="ECO:0000313" key="3">
    <source>
        <dbReference type="Proteomes" id="UP000837857"/>
    </source>
</evidence>
<organism evidence="2 3">
    <name type="scientific">Iphiclides podalirius</name>
    <name type="common">scarce swallowtail</name>
    <dbReference type="NCBI Taxonomy" id="110791"/>
    <lineage>
        <taxon>Eukaryota</taxon>
        <taxon>Metazoa</taxon>
        <taxon>Ecdysozoa</taxon>
        <taxon>Arthropoda</taxon>
        <taxon>Hexapoda</taxon>
        <taxon>Insecta</taxon>
        <taxon>Pterygota</taxon>
        <taxon>Neoptera</taxon>
        <taxon>Endopterygota</taxon>
        <taxon>Lepidoptera</taxon>
        <taxon>Glossata</taxon>
        <taxon>Ditrysia</taxon>
        <taxon>Papilionoidea</taxon>
        <taxon>Papilionidae</taxon>
        <taxon>Papilioninae</taxon>
        <taxon>Iphiclides</taxon>
    </lineage>
</organism>
<dbReference type="EMBL" id="OW152828">
    <property type="protein sequence ID" value="CAH2045955.1"/>
    <property type="molecule type" value="Genomic_DNA"/>
</dbReference>
<feature type="coiled-coil region" evidence="1">
    <location>
        <begin position="66"/>
        <end position="130"/>
    </location>
</feature>
<accession>A0ABN8I1A3</accession>
<feature type="non-terminal residue" evidence="2">
    <location>
        <position position="208"/>
    </location>
</feature>
<protein>
    <submittedName>
        <fullName evidence="2">Uncharacterized protein</fullName>
    </submittedName>
</protein>
<dbReference type="Proteomes" id="UP000837857">
    <property type="component" value="Chromosome 16"/>
</dbReference>
<keyword evidence="3" id="KW-1185">Reference proteome</keyword>
<name>A0ABN8I1A3_9NEOP</name>
<evidence type="ECO:0000313" key="2">
    <source>
        <dbReference type="EMBL" id="CAH2045955.1"/>
    </source>
</evidence>
<reference evidence="2" key="1">
    <citation type="submission" date="2022-03" db="EMBL/GenBank/DDBJ databases">
        <authorList>
            <person name="Martin H S."/>
        </authorList>
    </citation>
    <scope>NUCLEOTIDE SEQUENCE</scope>
</reference>
<evidence type="ECO:0000256" key="1">
    <source>
        <dbReference type="SAM" id="Coils"/>
    </source>
</evidence>
<proteinExistence type="predicted"/>
<keyword evidence="1" id="KW-0175">Coiled coil</keyword>
<gene>
    <name evidence="2" type="ORF">IPOD504_LOCUS5308</name>
</gene>
<sequence>MVDADEGSLNLYQSNTKPKVYFLGLNPDIPHEVIRNGAVAGTAVKGADGKRNKLKGTVYVNTDVTIRNGYEEMEALKKRLAETIANANVKTESSKAIALEINKQLERAHQRELKEQTRNLALQLENLKLRALLDTKANLVNKLMRELSSVRRVVKHVARGLGESAQSPHLANNTDLEYGTFKKELEESFLAAALGNDGVIFDSTNSEY</sequence>